<reference evidence="1 2" key="1">
    <citation type="journal article" date="2023" name="Plants (Basel)">
        <title>Bridging the Gap: Combining Genomics and Transcriptomics Approaches to Understand Stylosanthes scabra, an Orphan Legume from the Brazilian Caatinga.</title>
        <authorList>
            <person name="Ferreira-Neto J.R.C."/>
            <person name="da Silva M.D."/>
            <person name="Binneck E."/>
            <person name="de Melo N.F."/>
            <person name="da Silva R.H."/>
            <person name="de Melo A.L.T.M."/>
            <person name="Pandolfi V."/>
            <person name="Bustamante F.O."/>
            <person name="Brasileiro-Vidal A.C."/>
            <person name="Benko-Iseppon A.M."/>
        </authorList>
    </citation>
    <scope>NUCLEOTIDE SEQUENCE [LARGE SCALE GENOMIC DNA]</scope>
    <source>
        <tissue evidence="1">Leaves</tissue>
    </source>
</reference>
<gene>
    <name evidence="1" type="ORF">PIB30_087917</name>
</gene>
<accession>A0ABU6ZS63</accession>
<sequence length="82" mass="8991">MGYSLNLHPARLANKPAPRPILPAPVPKLFSAVAAVLGRSRRRRGMESVVPPFPCTIVRKTSRVVLFCRRGCPLVLVDGVLF</sequence>
<proteinExistence type="predicted"/>
<dbReference type="Proteomes" id="UP001341840">
    <property type="component" value="Unassembled WGS sequence"/>
</dbReference>
<dbReference type="EMBL" id="JASCZI010273431">
    <property type="protein sequence ID" value="MED6224832.1"/>
    <property type="molecule type" value="Genomic_DNA"/>
</dbReference>
<comment type="caution">
    <text evidence="1">The sequence shown here is derived from an EMBL/GenBank/DDBJ whole genome shotgun (WGS) entry which is preliminary data.</text>
</comment>
<evidence type="ECO:0000313" key="2">
    <source>
        <dbReference type="Proteomes" id="UP001341840"/>
    </source>
</evidence>
<organism evidence="1 2">
    <name type="scientific">Stylosanthes scabra</name>
    <dbReference type="NCBI Taxonomy" id="79078"/>
    <lineage>
        <taxon>Eukaryota</taxon>
        <taxon>Viridiplantae</taxon>
        <taxon>Streptophyta</taxon>
        <taxon>Embryophyta</taxon>
        <taxon>Tracheophyta</taxon>
        <taxon>Spermatophyta</taxon>
        <taxon>Magnoliopsida</taxon>
        <taxon>eudicotyledons</taxon>
        <taxon>Gunneridae</taxon>
        <taxon>Pentapetalae</taxon>
        <taxon>rosids</taxon>
        <taxon>fabids</taxon>
        <taxon>Fabales</taxon>
        <taxon>Fabaceae</taxon>
        <taxon>Papilionoideae</taxon>
        <taxon>50 kb inversion clade</taxon>
        <taxon>dalbergioids sensu lato</taxon>
        <taxon>Dalbergieae</taxon>
        <taxon>Pterocarpus clade</taxon>
        <taxon>Stylosanthes</taxon>
    </lineage>
</organism>
<evidence type="ECO:0000313" key="1">
    <source>
        <dbReference type="EMBL" id="MED6224832.1"/>
    </source>
</evidence>
<protein>
    <submittedName>
        <fullName evidence="1">Uncharacterized protein</fullName>
    </submittedName>
</protein>
<keyword evidence="2" id="KW-1185">Reference proteome</keyword>
<name>A0ABU6ZS63_9FABA</name>